<sequence length="229" mass="25507">MKDQMFFCLLGAKDSLGSGLRLTRKLGFDGLFEVLALRFRDGLIFLWHKNRSNLMVKDFIEQVICYEVKEGDNVWYASFSYVQPSFEAKNCFWEHLRSFASTCSAPWVVSGDFNDFASSNEHCGGSGDCFEHMLQFKDRWSQCNLLDVGFSSSKFVWVHKLHGEDGILEVVVVGLGTLLSLGEEVSESGSWSEPIPASGMSDTEGHGQKVGGDDNAISRAVKGSYADKR</sequence>
<feature type="region of interest" description="Disordered" evidence="1">
    <location>
        <begin position="188"/>
        <end position="229"/>
    </location>
</feature>
<proteinExistence type="predicted"/>
<dbReference type="SUPFAM" id="SSF56219">
    <property type="entry name" value="DNase I-like"/>
    <property type="match status" value="1"/>
</dbReference>
<dbReference type="InterPro" id="IPR036691">
    <property type="entry name" value="Endo/exonu/phosph_ase_sf"/>
</dbReference>
<name>A0A9D4A279_9ROSI</name>
<comment type="caution">
    <text evidence="2">The sequence shown here is derived from an EMBL/GenBank/DDBJ whole genome shotgun (WGS) entry which is preliminary data.</text>
</comment>
<protein>
    <recommendedName>
        <fullName evidence="4">Endonuclease/exonuclease/phosphatase domain-containing protein</fullName>
    </recommendedName>
</protein>
<evidence type="ECO:0000256" key="1">
    <source>
        <dbReference type="SAM" id="MobiDB-lite"/>
    </source>
</evidence>
<evidence type="ECO:0000313" key="3">
    <source>
        <dbReference type="Proteomes" id="UP000828251"/>
    </source>
</evidence>
<dbReference type="OrthoDB" id="1720282at2759"/>
<dbReference type="EMBL" id="JAIQCV010000007">
    <property type="protein sequence ID" value="KAH1081940.1"/>
    <property type="molecule type" value="Genomic_DNA"/>
</dbReference>
<dbReference type="Proteomes" id="UP000828251">
    <property type="component" value="Unassembled WGS sequence"/>
</dbReference>
<evidence type="ECO:0008006" key="4">
    <source>
        <dbReference type="Google" id="ProtNLM"/>
    </source>
</evidence>
<dbReference type="Gene3D" id="3.60.10.10">
    <property type="entry name" value="Endonuclease/exonuclease/phosphatase"/>
    <property type="match status" value="1"/>
</dbReference>
<evidence type="ECO:0000313" key="2">
    <source>
        <dbReference type="EMBL" id="KAH1081940.1"/>
    </source>
</evidence>
<dbReference type="PANTHER" id="PTHR35218:SF9">
    <property type="entry name" value="ENDONUCLEASE_EXONUCLEASE_PHOSPHATASE DOMAIN-CONTAINING PROTEIN"/>
    <property type="match status" value="1"/>
</dbReference>
<accession>A0A9D4A279</accession>
<reference evidence="2 3" key="1">
    <citation type="journal article" date="2021" name="Plant Biotechnol. J.">
        <title>Multi-omics assisted identification of the key and species-specific regulatory components of drought-tolerant mechanisms in Gossypium stocksii.</title>
        <authorList>
            <person name="Yu D."/>
            <person name="Ke L."/>
            <person name="Zhang D."/>
            <person name="Wu Y."/>
            <person name="Sun Y."/>
            <person name="Mei J."/>
            <person name="Sun J."/>
            <person name="Sun Y."/>
        </authorList>
    </citation>
    <scope>NUCLEOTIDE SEQUENCE [LARGE SCALE GENOMIC DNA]</scope>
    <source>
        <strain evidence="3">cv. E1</strain>
        <tissue evidence="2">Leaf</tissue>
    </source>
</reference>
<organism evidence="2 3">
    <name type="scientific">Gossypium stocksii</name>
    <dbReference type="NCBI Taxonomy" id="47602"/>
    <lineage>
        <taxon>Eukaryota</taxon>
        <taxon>Viridiplantae</taxon>
        <taxon>Streptophyta</taxon>
        <taxon>Embryophyta</taxon>
        <taxon>Tracheophyta</taxon>
        <taxon>Spermatophyta</taxon>
        <taxon>Magnoliopsida</taxon>
        <taxon>eudicotyledons</taxon>
        <taxon>Gunneridae</taxon>
        <taxon>Pentapetalae</taxon>
        <taxon>rosids</taxon>
        <taxon>malvids</taxon>
        <taxon>Malvales</taxon>
        <taxon>Malvaceae</taxon>
        <taxon>Malvoideae</taxon>
        <taxon>Gossypium</taxon>
    </lineage>
</organism>
<keyword evidence="3" id="KW-1185">Reference proteome</keyword>
<dbReference type="AlphaFoldDB" id="A0A9D4A279"/>
<dbReference type="PANTHER" id="PTHR35218">
    <property type="entry name" value="RNASE H DOMAIN-CONTAINING PROTEIN"/>
    <property type="match status" value="1"/>
</dbReference>
<gene>
    <name evidence="2" type="ORF">J1N35_021701</name>
</gene>